<evidence type="ECO:0000313" key="3">
    <source>
        <dbReference type="Ensembl" id="ENSXCOP00000006932.1"/>
    </source>
</evidence>
<dbReference type="STRING" id="32473.ENSXCOP00000006932"/>
<feature type="compositionally biased region" description="Basic and acidic residues" evidence="1">
    <location>
        <begin position="22"/>
        <end position="47"/>
    </location>
</feature>
<dbReference type="AlphaFoldDB" id="A0A3B5L7Y1"/>
<evidence type="ECO:0000256" key="1">
    <source>
        <dbReference type="SAM" id="MobiDB-lite"/>
    </source>
</evidence>
<dbReference type="InterPro" id="IPR029422">
    <property type="entry name" value="CCDC74_C"/>
</dbReference>
<dbReference type="Proteomes" id="UP000261380">
    <property type="component" value="Unplaced"/>
</dbReference>
<reference evidence="3" key="2">
    <citation type="submission" date="2025-09" db="UniProtKB">
        <authorList>
            <consortium name="Ensembl"/>
        </authorList>
    </citation>
    <scope>IDENTIFICATION</scope>
</reference>
<feature type="domain" description="Coiled coil protein 74 C-terminal" evidence="2">
    <location>
        <begin position="92"/>
        <end position="126"/>
    </location>
</feature>
<name>A0A3B5L7Y1_9TELE</name>
<dbReference type="GeneTree" id="ENSGT00980000199751"/>
<evidence type="ECO:0000313" key="4">
    <source>
        <dbReference type="Proteomes" id="UP000261380"/>
    </source>
</evidence>
<dbReference type="Ensembl" id="ENSXCOT00000007020.1">
    <property type="protein sequence ID" value="ENSXCOP00000006932.1"/>
    <property type="gene ID" value="ENSXCOG00000005362.1"/>
</dbReference>
<dbReference type="Pfam" id="PF14917">
    <property type="entry name" value="CCDC74_C"/>
    <property type="match status" value="1"/>
</dbReference>
<reference evidence="3" key="1">
    <citation type="submission" date="2025-08" db="UniProtKB">
        <authorList>
            <consortium name="Ensembl"/>
        </authorList>
    </citation>
    <scope>IDENTIFICATION</scope>
</reference>
<feature type="region of interest" description="Disordered" evidence="1">
    <location>
        <begin position="1"/>
        <end position="73"/>
    </location>
</feature>
<feature type="compositionally biased region" description="Polar residues" evidence="1">
    <location>
        <begin position="1"/>
        <end position="11"/>
    </location>
</feature>
<keyword evidence="4" id="KW-1185">Reference proteome</keyword>
<sequence>QESKSSTTSPTGIPGACSFSDCQRESATDGQIERRGSPNHIPPEERPISATTTNGNSREVSESPRSVRLNHGGELTGLRKTVLEPVRIDSTPPDMVHPSTMQECEAIIQQLFNVNSLQTQELCLCFQVFRLPKNRISSRNKEYFLSNKMYPLSQIYLSFPRPSRPGVVLPGLKQSLSSNAANRQKRLLPIHRHHFQQGFR</sequence>
<proteinExistence type="predicted"/>
<evidence type="ECO:0000259" key="2">
    <source>
        <dbReference type="Pfam" id="PF14917"/>
    </source>
</evidence>
<protein>
    <recommendedName>
        <fullName evidence="2">Coiled coil protein 74 C-terminal domain-containing protein</fullName>
    </recommendedName>
</protein>
<accession>A0A3B5L7Y1</accession>
<organism evidence="3 4">
    <name type="scientific">Xiphophorus couchianus</name>
    <name type="common">Monterrey platyfish</name>
    <dbReference type="NCBI Taxonomy" id="32473"/>
    <lineage>
        <taxon>Eukaryota</taxon>
        <taxon>Metazoa</taxon>
        <taxon>Chordata</taxon>
        <taxon>Craniata</taxon>
        <taxon>Vertebrata</taxon>
        <taxon>Euteleostomi</taxon>
        <taxon>Actinopterygii</taxon>
        <taxon>Neopterygii</taxon>
        <taxon>Teleostei</taxon>
        <taxon>Neoteleostei</taxon>
        <taxon>Acanthomorphata</taxon>
        <taxon>Ovalentaria</taxon>
        <taxon>Atherinomorphae</taxon>
        <taxon>Cyprinodontiformes</taxon>
        <taxon>Poeciliidae</taxon>
        <taxon>Poeciliinae</taxon>
        <taxon>Xiphophorus</taxon>
    </lineage>
</organism>